<dbReference type="Proteomes" id="UP000278143">
    <property type="component" value="Unassembled WGS sequence"/>
</dbReference>
<proteinExistence type="inferred from homology"/>
<dbReference type="InterPro" id="IPR025845">
    <property type="entry name" value="Thg1_C_dom"/>
</dbReference>
<keyword evidence="8" id="KW-0479">Metal-binding</keyword>
<keyword evidence="7" id="KW-0548">Nucleotidyltransferase</keyword>
<name>A0A4P9YV14_9FUNG</name>
<comment type="cofactor">
    <cofactor evidence="1">
        <name>Mg(2+)</name>
        <dbReference type="ChEBI" id="CHEBI:18420"/>
    </cofactor>
</comment>
<gene>
    <name evidence="15" type="ORF">SYNPS1DRAFT_33495</name>
</gene>
<evidence type="ECO:0000256" key="2">
    <source>
        <dbReference type="ARBA" id="ARBA00010113"/>
    </source>
</evidence>
<keyword evidence="5" id="KW-0808">Transferase</keyword>
<evidence type="ECO:0000256" key="5">
    <source>
        <dbReference type="ARBA" id="ARBA00022679"/>
    </source>
</evidence>
<evidence type="ECO:0000259" key="13">
    <source>
        <dbReference type="Pfam" id="PF04446"/>
    </source>
</evidence>
<evidence type="ECO:0000256" key="6">
    <source>
        <dbReference type="ARBA" id="ARBA00022694"/>
    </source>
</evidence>
<dbReference type="EC" id="2.7.7.79" evidence="3"/>
<evidence type="ECO:0000256" key="1">
    <source>
        <dbReference type="ARBA" id="ARBA00001946"/>
    </source>
</evidence>
<evidence type="ECO:0000256" key="3">
    <source>
        <dbReference type="ARBA" id="ARBA00012511"/>
    </source>
</evidence>
<evidence type="ECO:0000259" key="14">
    <source>
        <dbReference type="Pfam" id="PF14413"/>
    </source>
</evidence>
<evidence type="ECO:0000313" key="16">
    <source>
        <dbReference type="Proteomes" id="UP000278143"/>
    </source>
</evidence>
<dbReference type="PANTHER" id="PTHR12729:SF6">
    <property type="entry name" value="TRNA(HIS) GUANYLYLTRANSFERASE-RELATED"/>
    <property type="match status" value="1"/>
</dbReference>
<organism evidence="15 16">
    <name type="scientific">Syncephalis pseudoplumigaleata</name>
    <dbReference type="NCBI Taxonomy" id="1712513"/>
    <lineage>
        <taxon>Eukaryota</taxon>
        <taxon>Fungi</taxon>
        <taxon>Fungi incertae sedis</taxon>
        <taxon>Zoopagomycota</taxon>
        <taxon>Zoopagomycotina</taxon>
        <taxon>Zoopagomycetes</taxon>
        <taxon>Zoopagales</taxon>
        <taxon>Piptocephalidaceae</taxon>
        <taxon>Syncephalis</taxon>
    </lineage>
</organism>
<evidence type="ECO:0000256" key="8">
    <source>
        <dbReference type="ARBA" id="ARBA00022723"/>
    </source>
</evidence>
<dbReference type="InterPro" id="IPR007537">
    <property type="entry name" value="tRNAHis_GuaTrfase_Thg1"/>
</dbReference>
<dbReference type="Gene3D" id="3.30.70.3000">
    <property type="match status" value="1"/>
</dbReference>
<dbReference type="EMBL" id="KZ991350">
    <property type="protein sequence ID" value="RKP23061.1"/>
    <property type="molecule type" value="Genomic_DNA"/>
</dbReference>
<dbReference type="Pfam" id="PF04446">
    <property type="entry name" value="Thg1"/>
    <property type="match status" value="1"/>
</dbReference>
<dbReference type="Pfam" id="PF14413">
    <property type="entry name" value="Thg1C"/>
    <property type="match status" value="1"/>
</dbReference>
<evidence type="ECO:0000256" key="9">
    <source>
        <dbReference type="ARBA" id="ARBA00022741"/>
    </source>
</evidence>
<evidence type="ECO:0000256" key="7">
    <source>
        <dbReference type="ARBA" id="ARBA00022695"/>
    </source>
</evidence>
<dbReference type="GO" id="GO:0005525">
    <property type="term" value="F:GTP binding"/>
    <property type="evidence" value="ECO:0007669"/>
    <property type="project" value="UniProtKB-KW"/>
</dbReference>
<reference evidence="16" key="1">
    <citation type="journal article" date="2018" name="Nat. Microbiol.">
        <title>Leveraging single-cell genomics to expand the fungal tree of life.</title>
        <authorList>
            <person name="Ahrendt S.R."/>
            <person name="Quandt C.A."/>
            <person name="Ciobanu D."/>
            <person name="Clum A."/>
            <person name="Salamov A."/>
            <person name="Andreopoulos B."/>
            <person name="Cheng J.F."/>
            <person name="Woyke T."/>
            <person name="Pelin A."/>
            <person name="Henrissat B."/>
            <person name="Reynolds N.K."/>
            <person name="Benny G.L."/>
            <person name="Smith M.E."/>
            <person name="James T.Y."/>
            <person name="Grigoriev I.V."/>
        </authorList>
    </citation>
    <scope>NUCLEOTIDE SEQUENCE [LARGE SCALE GENOMIC DNA]</scope>
    <source>
        <strain evidence="16">Benny S71-1</strain>
    </source>
</reference>
<evidence type="ECO:0000256" key="11">
    <source>
        <dbReference type="ARBA" id="ARBA00023134"/>
    </source>
</evidence>
<evidence type="ECO:0000256" key="12">
    <source>
        <dbReference type="ARBA" id="ARBA00032480"/>
    </source>
</evidence>
<sequence length="224" mass="25523">MQDVQDSMLAYGQSDEYSFVLDRASRLFGRRESKIVSTICSLFTSAYVLHWPRYFPDTPLQYPPSFDARAVCYPTSQHLRDYLSWRQADCKYSMRCARHINNLYNTSFWALVQQGGLSEQQAEEALRGTFSSDKHELLFTRFNINYNDLPAIYRKGSILVWEQVSIAITTPKGEPATRIKKEVRLLHEDMIGDGFWIGRPELLGADTPAASAPSDSPPSKPANQ</sequence>
<dbReference type="InterPro" id="IPR024956">
    <property type="entry name" value="tRNAHis_GuaTrfase_cat"/>
</dbReference>
<comment type="similarity">
    <text evidence="2">Belongs to the tRNA(His) guanylyltransferase family.</text>
</comment>
<dbReference type="PANTHER" id="PTHR12729">
    <property type="entry name" value="TRNA(HIS) GUANYLYLTRANSFERASE-RELATED"/>
    <property type="match status" value="1"/>
</dbReference>
<protein>
    <recommendedName>
        <fullName evidence="4">tRNA(His) guanylyltransferase</fullName>
        <ecNumber evidence="3">2.7.7.79</ecNumber>
    </recommendedName>
    <alternativeName>
        <fullName evidence="12">tRNA-histidine guanylyltransferase</fullName>
    </alternativeName>
</protein>
<keyword evidence="6" id="KW-0819">tRNA processing</keyword>
<keyword evidence="16" id="KW-1185">Reference proteome</keyword>
<keyword evidence="9" id="KW-0547">Nucleotide-binding</keyword>
<feature type="domain" description="Thg1 C-terminal" evidence="14">
    <location>
        <begin position="77"/>
        <end position="190"/>
    </location>
</feature>
<dbReference type="GO" id="GO:0006400">
    <property type="term" value="P:tRNA modification"/>
    <property type="evidence" value="ECO:0007669"/>
    <property type="project" value="InterPro"/>
</dbReference>
<keyword evidence="10" id="KW-0460">Magnesium</keyword>
<dbReference type="AlphaFoldDB" id="A0A4P9YV14"/>
<evidence type="ECO:0000256" key="4">
    <source>
        <dbReference type="ARBA" id="ARBA00015443"/>
    </source>
</evidence>
<feature type="domain" description="tRNAHis guanylyltransferase catalytic" evidence="13">
    <location>
        <begin position="1"/>
        <end position="74"/>
    </location>
</feature>
<dbReference type="OrthoDB" id="62560at2759"/>
<dbReference type="GO" id="GO:0000287">
    <property type="term" value="F:magnesium ion binding"/>
    <property type="evidence" value="ECO:0007669"/>
    <property type="project" value="InterPro"/>
</dbReference>
<evidence type="ECO:0000313" key="15">
    <source>
        <dbReference type="EMBL" id="RKP23061.1"/>
    </source>
</evidence>
<evidence type="ECO:0000256" key="10">
    <source>
        <dbReference type="ARBA" id="ARBA00022842"/>
    </source>
</evidence>
<dbReference type="GO" id="GO:0008193">
    <property type="term" value="F:tRNA guanylyltransferase activity"/>
    <property type="evidence" value="ECO:0007669"/>
    <property type="project" value="UniProtKB-EC"/>
</dbReference>
<dbReference type="InterPro" id="IPR038469">
    <property type="entry name" value="tRNAHis_GuaTrfase_Thg1_sf"/>
</dbReference>
<accession>A0A4P9YV14</accession>
<keyword evidence="11" id="KW-0342">GTP-binding</keyword>